<feature type="compositionally biased region" description="Low complexity" evidence="5">
    <location>
        <begin position="173"/>
        <end position="182"/>
    </location>
</feature>
<dbReference type="GO" id="GO:0006357">
    <property type="term" value="P:regulation of transcription by RNA polymerase II"/>
    <property type="evidence" value="ECO:0007669"/>
    <property type="project" value="TreeGrafter"/>
</dbReference>
<feature type="compositionally biased region" description="Basic residues" evidence="5">
    <location>
        <begin position="157"/>
        <end position="172"/>
    </location>
</feature>
<dbReference type="GO" id="GO:0031491">
    <property type="term" value="F:nucleosome binding"/>
    <property type="evidence" value="ECO:0007669"/>
    <property type="project" value="TreeGrafter"/>
</dbReference>
<evidence type="ECO:0000256" key="2">
    <source>
        <dbReference type="ARBA" id="ARBA00022771"/>
    </source>
</evidence>
<feature type="compositionally biased region" description="Polar residues" evidence="5">
    <location>
        <begin position="581"/>
        <end position="597"/>
    </location>
</feature>
<dbReference type="InterPro" id="IPR050701">
    <property type="entry name" value="Histone_Mod_Regulator"/>
</dbReference>
<keyword evidence="3" id="KW-0862">Zinc</keyword>
<keyword evidence="2" id="KW-0863">Zinc-finger</keyword>
<feature type="region of interest" description="Disordered" evidence="5">
    <location>
        <begin position="245"/>
        <end position="358"/>
    </location>
</feature>
<evidence type="ECO:0000313" key="8">
    <source>
        <dbReference type="Proteomes" id="UP000694560"/>
    </source>
</evidence>
<feature type="compositionally biased region" description="Basic residues" evidence="5">
    <location>
        <begin position="297"/>
        <end position="316"/>
    </location>
</feature>
<keyword evidence="4" id="KW-0175">Coiled coil</keyword>
<dbReference type="InterPro" id="IPR034732">
    <property type="entry name" value="EPHD"/>
</dbReference>
<evidence type="ECO:0000313" key="7">
    <source>
        <dbReference type="Ensembl" id="ENSMCSP00000002083.1"/>
    </source>
</evidence>
<dbReference type="GO" id="GO:0008270">
    <property type="term" value="F:zinc ion binding"/>
    <property type="evidence" value="ECO:0007669"/>
    <property type="project" value="UniProtKB-KW"/>
</dbReference>
<evidence type="ECO:0000256" key="1">
    <source>
        <dbReference type="ARBA" id="ARBA00022723"/>
    </source>
</evidence>
<dbReference type="PANTHER" id="PTHR13793:SF90">
    <property type="entry name" value="PROTEIN AF-17"/>
    <property type="match status" value="1"/>
</dbReference>
<accession>A0A8C5X0S2</accession>
<dbReference type="GO" id="GO:0042393">
    <property type="term" value="F:histone binding"/>
    <property type="evidence" value="ECO:0007669"/>
    <property type="project" value="TreeGrafter"/>
</dbReference>
<keyword evidence="1" id="KW-0479">Metal-binding</keyword>
<feature type="compositionally biased region" description="Gly residues" evidence="5">
    <location>
        <begin position="263"/>
        <end position="279"/>
    </location>
</feature>
<feature type="region of interest" description="Disordered" evidence="5">
    <location>
        <begin position="581"/>
        <end position="600"/>
    </location>
</feature>
<evidence type="ECO:0000256" key="5">
    <source>
        <dbReference type="SAM" id="MobiDB-lite"/>
    </source>
</evidence>
<dbReference type="Pfam" id="PF13771">
    <property type="entry name" value="zf-HC5HC2H"/>
    <property type="match status" value="1"/>
</dbReference>
<dbReference type="PANTHER" id="PTHR13793">
    <property type="entry name" value="PHD FINGER PROTEINS"/>
    <property type="match status" value="1"/>
</dbReference>
<feature type="compositionally biased region" description="Basic residues" evidence="5">
    <location>
        <begin position="90"/>
        <end position="113"/>
    </location>
</feature>
<dbReference type="GO" id="GO:0005634">
    <property type="term" value="C:nucleus"/>
    <property type="evidence" value="ECO:0007669"/>
    <property type="project" value="TreeGrafter"/>
</dbReference>
<protein>
    <recommendedName>
        <fullName evidence="6">PHD-type domain-containing protein</fullName>
    </recommendedName>
</protein>
<feature type="region of interest" description="Disordered" evidence="5">
    <location>
        <begin position="456"/>
        <end position="488"/>
    </location>
</feature>
<feature type="region of interest" description="Disordered" evidence="5">
    <location>
        <begin position="149"/>
        <end position="182"/>
    </location>
</feature>
<feature type="region of interest" description="Disordered" evidence="5">
    <location>
        <begin position="851"/>
        <end position="877"/>
    </location>
</feature>
<feature type="domain" description="PHD-type" evidence="6">
    <location>
        <begin position="1"/>
        <end position="59"/>
    </location>
</feature>
<name>A0A8C5X0S2_9PASS</name>
<sequence length="912" mass="94250">MQFTSPWSKAASGACMACNRHGCRQAFHVTCAQMAGLLCEEEVLEVDNVKYCGYCKYHFNKMKTSRHSGSSSFIAGRRSRSASPTQEKHLSHHERPKKSRKDKERPKQKHKKRPESPSSLPTAPVAAAADKVQTHGMGHHEATKDTLEAARAEAKGRKSSSHGSGHKGKKTGSGKSSAGSLGCSPDFVTFPKLEQEDEKFRKAASSSSSSRCSPLAEGPAKGDTFEQKVIFSGFGSIMRFSTAAVGQQRARDASPVDYKAPGALGGPSGGSGGPSGGSGGHKRMPSLSAEEGEVLKEKKHKGSKKNKHGPGRPKVGKGKEILGAQLAGSTSTSSSPFSGGSLVSSSIGNSARSFSHPGSLPSLSVESPLLGSGIYTSNKDPISLGGAALRAGSSTPLPSGLLAHRSPFAGSIAASSAASGATTQVFSLAGSTFSLPSSHIFGSPLTSGLSLNPLLGQPESSRAEPDLEDCGFGCRGTSPQESLSSMSPISSLPTLFDQTVSCSSSGQLDNVPQATPNIEQLLEKQGNGEAGVNIVEMLKALHSLQKENQRLQEQIMTLTAKKERLQLLNVQLSVPFPVVTSSNGPGSQAHDSLSISKSPPCKNSFGIENSLSTSSEDPHSGCPSRSSSSLSFHSTPPPLPMLQPSPASLPLPGAQAGERPGPAAAAGLAGGSGRLATASPLPLLGSLAAAPQMPLNGILGSLNGAQPASLRAPRPRPAGPALQLSQRPEQQRHVLHQHEQQLQQLQQLLTSQPLNPEQQALVFQMMQQIQQKRELQRLQMSGSSQLSMSGLLTATSAPLHSSPSALMTSAPQAAPGSSSLLVASLSPGSALLAPQATPPLSAAGAVVRAGVYPRPPRHRPNPSSPAAPDGSGPKDGAYAACTALSRAAMGTALGTFLGTETALTAGDPWQRG</sequence>
<reference evidence="7" key="2">
    <citation type="submission" date="2025-09" db="UniProtKB">
        <authorList>
            <consortium name="Ensembl"/>
        </authorList>
    </citation>
    <scope>IDENTIFICATION</scope>
</reference>
<reference evidence="7" key="1">
    <citation type="submission" date="2025-08" db="UniProtKB">
        <authorList>
            <consortium name="Ensembl"/>
        </authorList>
    </citation>
    <scope>IDENTIFICATION</scope>
</reference>
<feature type="compositionally biased region" description="Low complexity" evidence="5">
    <location>
        <begin position="650"/>
        <end position="667"/>
    </location>
</feature>
<evidence type="ECO:0000256" key="4">
    <source>
        <dbReference type="SAM" id="Coils"/>
    </source>
</evidence>
<feature type="compositionally biased region" description="Low complexity" evidence="5">
    <location>
        <begin position="328"/>
        <end position="350"/>
    </location>
</feature>
<dbReference type="AlphaFoldDB" id="A0A8C5X0S2"/>
<feature type="compositionally biased region" description="Pro residues" evidence="5">
    <location>
        <begin position="635"/>
        <end position="649"/>
    </location>
</feature>
<evidence type="ECO:0000256" key="3">
    <source>
        <dbReference type="ARBA" id="ARBA00022833"/>
    </source>
</evidence>
<feature type="compositionally biased region" description="Polar residues" evidence="5">
    <location>
        <begin position="606"/>
        <end position="615"/>
    </location>
</feature>
<feature type="region of interest" description="Disordered" evidence="5">
    <location>
        <begin position="194"/>
        <end position="225"/>
    </location>
</feature>
<keyword evidence="8" id="KW-1185">Reference proteome</keyword>
<evidence type="ECO:0000259" key="6">
    <source>
        <dbReference type="PROSITE" id="PS51805"/>
    </source>
</evidence>
<feature type="coiled-coil region" evidence="4">
    <location>
        <begin position="534"/>
        <end position="568"/>
    </location>
</feature>
<feature type="region of interest" description="Disordered" evidence="5">
    <location>
        <begin position="606"/>
        <end position="669"/>
    </location>
</feature>
<proteinExistence type="predicted"/>
<dbReference type="PROSITE" id="PS51805">
    <property type="entry name" value="EPHD"/>
    <property type="match status" value="1"/>
</dbReference>
<feature type="compositionally biased region" description="Low complexity" evidence="5">
    <location>
        <begin position="620"/>
        <end position="634"/>
    </location>
</feature>
<dbReference type="Ensembl" id="ENSMCST00000002127.1">
    <property type="protein sequence ID" value="ENSMCSP00000002083.1"/>
    <property type="gene ID" value="ENSMCSG00000001430.1"/>
</dbReference>
<organism evidence="7 8">
    <name type="scientific">Malurus cyaneus samueli</name>
    <dbReference type="NCBI Taxonomy" id="2593467"/>
    <lineage>
        <taxon>Eukaryota</taxon>
        <taxon>Metazoa</taxon>
        <taxon>Chordata</taxon>
        <taxon>Craniata</taxon>
        <taxon>Vertebrata</taxon>
        <taxon>Euteleostomi</taxon>
        <taxon>Archelosauria</taxon>
        <taxon>Archosauria</taxon>
        <taxon>Dinosauria</taxon>
        <taxon>Saurischia</taxon>
        <taxon>Theropoda</taxon>
        <taxon>Coelurosauria</taxon>
        <taxon>Aves</taxon>
        <taxon>Neognathae</taxon>
        <taxon>Neoaves</taxon>
        <taxon>Telluraves</taxon>
        <taxon>Australaves</taxon>
        <taxon>Passeriformes</taxon>
        <taxon>Meliphagoidea</taxon>
        <taxon>Maluridae</taxon>
        <taxon>Malurus</taxon>
    </lineage>
</organism>
<feature type="region of interest" description="Disordered" evidence="5">
    <location>
        <begin position="64"/>
        <end position="125"/>
    </location>
</feature>
<feature type="compositionally biased region" description="Low complexity" evidence="5">
    <location>
        <begin position="478"/>
        <end position="488"/>
    </location>
</feature>
<dbReference type="Proteomes" id="UP000694560">
    <property type="component" value="Unplaced"/>
</dbReference>